<protein>
    <recommendedName>
        <fullName evidence="3">Retrotransposon gag domain-containing protein</fullName>
    </recommendedName>
</protein>
<comment type="caution">
    <text evidence="1">The sequence shown here is derived from an EMBL/GenBank/DDBJ whole genome shotgun (WGS) entry which is preliminary data.</text>
</comment>
<dbReference type="AlphaFoldDB" id="A0AAV7VDA2"/>
<dbReference type="InterPro" id="IPR008919">
    <property type="entry name" value="Retrov_capsid_N"/>
</dbReference>
<dbReference type="Gene3D" id="1.10.375.10">
    <property type="entry name" value="Human Immunodeficiency Virus Type 1 Capsid Protein"/>
    <property type="match status" value="1"/>
</dbReference>
<accession>A0AAV7VDA2</accession>
<reference evidence="1" key="1">
    <citation type="journal article" date="2022" name="bioRxiv">
        <title>Sequencing and chromosome-scale assembly of the giantPleurodeles waltlgenome.</title>
        <authorList>
            <person name="Brown T."/>
            <person name="Elewa A."/>
            <person name="Iarovenko S."/>
            <person name="Subramanian E."/>
            <person name="Araus A.J."/>
            <person name="Petzold A."/>
            <person name="Susuki M."/>
            <person name="Suzuki K.-i.T."/>
            <person name="Hayashi T."/>
            <person name="Toyoda A."/>
            <person name="Oliveira C."/>
            <person name="Osipova E."/>
            <person name="Leigh N.D."/>
            <person name="Simon A."/>
            <person name="Yun M.H."/>
        </authorList>
    </citation>
    <scope>NUCLEOTIDE SEQUENCE</scope>
    <source>
        <strain evidence="1">20211129_DDA</strain>
        <tissue evidence="1">Liver</tissue>
    </source>
</reference>
<evidence type="ECO:0000313" key="1">
    <source>
        <dbReference type="EMBL" id="KAJ1199288.1"/>
    </source>
</evidence>
<dbReference type="EMBL" id="JANPWB010000003">
    <property type="protein sequence ID" value="KAJ1199288.1"/>
    <property type="molecule type" value="Genomic_DNA"/>
</dbReference>
<name>A0AAV7VDA2_PLEWA</name>
<gene>
    <name evidence="1" type="ORF">NDU88_003125</name>
</gene>
<organism evidence="1 2">
    <name type="scientific">Pleurodeles waltl</name>
    <name type="common">Iberian ribbed newt</name>
    <dbReference type="NCBI Taxonomy" id="8319"/>
    <lineage>
        <taxon>Eukaryota</taxon>
        <taxon>Metazoa</taxon>
        <taxon>Chordata</taxon>
        <taxon>Craniata</taxon>
        <taxon>Vertebrata</taxon>
        <taxon>Euteleostomi</taxon>
        <taxon>Amphibia</taxon>
        <taxon>Batrachia</taxon>
        <taxon>Caudata</taxon>
        <taxon>Salamandroidea</taxon>
        <taxon>Salamandridae</taxon>
        <taxon>Pleurodelinae</taxon>
        <taxon>Pleurodeles</taxon>
    </lineage>
</organism>
<dbReference type="GO" id="GO:0016032">
    <property type="term" value="P:viral process"/>
    <property type="evidence" value="ECO:0007669"/>
    <property type="project" value="InterPro"/>
</dbReference>
<evidence type="ECO:0000313" key="2">
    <source>
        <dbReference type="Proteomes" id="UP001066276"/>
    </source>
</evidence>
<evidence type="ECO:0008006" key="3">
    <source>
        <dbReference type="Google" id="ProtNLM"/>
    </source>
</evidence>
<keyword evidence="2" id="KW-1185">Reference proteome</keyword>
<proteinExistence type="predicted"/>
<dbReference type="Proteomes" id="UP001066276">
    <property type="component" value="Chromosome 2_1"/>
</dbReference>
<dbReference type="SUPFAM" id="SSF47943">
    <property type="entry name" value="Retrovirus capsid protein, N-terminal core domain"/>
    <property type="match status" value="1"/>
</dbReference>
<dbReference type="PANTHER" id="PTHR33166">
    <property type="entry name" value="GAG_P30 DOMAIN-CONTAINING PROTEIN"/>
    <property type="match status" value="1"/>
</dbReference>
<sequence>MREVSGGQFVHVPWHRSDILSFTNDYPKLREKPVEWYRQTDRFVKLSKCLWEDLNTLLESVVPADLWVECKRAVDWPTSEPERDRVTGAPSVIEFLKTRISPKNIDWQRIDRTVQETKESIHTYYERLLKAFKEYSGKEAIEPKDMLHFVLRFVKGLRPEVGQMINSHLIYWQAKPIDEVLQYAKYCSDETELKHKKLNEKAMVMETKAAQTGVQGALVQPMPQQQRTIMFQPQMRGRGRGMDMTRGPDLGTVVVQNDMQGMKKMLLCHLRGSVGHWKWECPLMVQDSVVQQGGDVSTFQTVKVPKMRGFIPNVQNRGQNFQLMQQVQVPRAQLTQLQPIQQQVPMVTRQQMQIPQASIEQQQMMLTQ</sequence>
<dbReference type="InterPro" id="IPR050462">
    <property type="entry name" value="Retroviral_Gag-Pol_poly"/>
</dbReference>